<dbReference type="RefSeq" id="WP_381368580.1">
    <property type="nucleotide sequence ID" value="NZ_JBHSOA010000065.1"/>
</dbReference>
<dbReference type="Gene3D" id="3.40.50.980">
    <property type="match status" value="1"/>
</dbReference>
<dbReference type="Gene3D" id="3.30.559.10">
    <property type="entry name" value="Chloramphenicol acetyltransferase-like domain"/>
    <property type="match status" value="1"/>
</dbReference>
<gene>
    <name evidence="2" type="ORF">ACFPZI_28050</name>
</gene>
<keyword evidence="3" id="KW-1185">Reference proteome</keyword>
<evidence type="ECO:0000313" key="3">
    <source>
        <dbReference type="Proteomes" id="UP001596180"/>
    </source>
</evidence>
<name>A0ABW1E7R2_9ACTN</name>
<accession>A0ABW1E7R2</accession>
<dbReference type="Pfam" id="PF00668">
    <property type="entry name" value="Condensation"/>
    <property type="match status" value="1"/>
</dbReference>
<dbReference type="InterPro" id="IPR023213">
    <property type="entry name" value="CAT-like_dom_sf"/>
</dbReference>
<dbReference type="SUPFAM" id="SSF52777">
    <property type="entry name" value="CoA-dependent acyltransferases"/>
    <property type="match status" value="2"/>
</dbReference>
<dbReference type="EMBL" id="JBHSOA010000065">
    <property type="protein sequence ID" value="MFC5855494.1"/>
    <property type="molecule type" value="Genomic_DNA"/>
</dbReference>
<dbReference type="Proteomes" id="UP001596180">
    <property type="component" value="Unassembled WGS sequence"/>
</dbReference>
<dbReference type="Gene3D" id="3.30.559.30">
    <property type="entry name" value="Nonribosomal peptide synthetase, condensation domain"/>
    <property type="match status" value="1"/>
</dbReference>
<reference evidence="3" key="1">
    <citation type="journal article" date="2019" name="Int. J. Syst. Evol. Microbiol.">
        <title>The Global Catalogue of Microorganisms (GCM) 10K type strain sequencing project: providing services to taxonomists for standard genome sequencing and annotation.</title>
        <authorList>
            <consortium name="The Broad Institute Genomics Platform"/>
            <consortium name="The Broad Institute Genome Sequencing Center for Infectious Disease"/>
            <person name="Wu L."/>
            <person name="Ma J."/>
        </authorList>
    </citation>
    <scope>NUCLEOTIDE SEQUENCE [LARGE SCALE GENOMIC DNA]</scope>
    <source>
        <strain evidence="3">JCM 10411</strain>
    </source>
</reference>
<proteinExistence type="predicted"/>
<feature type="non-terminal residue" evidence="2">
    <location>
        <position position="509"/>
    </location>
</feature>
<evidence type="ECO:0000313" key="2">
    <source>
        <dbReference type="EMBL" id="MFC5855494.1"/>
    </source>
</evidence>
<sequence>MSTQKRNIEEILPLSPLQEGILFHSVYDENDVDIYTVQITFDFEGEIDRDRLKAAAEALLRRHGNLRVGFRYEGLSQPVQVVARSVTVPWCDEDVSDADDPEAAAAKLVEADRWARFDLRRPPLVRFMLIRLCRDRYRFVLAHHHILWDGWSTPVLLRELLVLYRQSGDDQGMPRVRPYRDYLRWLSERDRDESERAWRQALAGLEGPTLVGPNARAAVVPEQMRASVDSETTQALSRCAREWGVTLSTVVQAAWALVLSWTTGRRDVVFGATVSGRPANLPGVESMVGLFINTIPVRVTVDPAESLQDLVARVQREQSRLVDHHHVGLTDIQRWAGYGELFDTATVFENYPVSADHVTDSGAESHGAEPVRVRNAGVRDATHYALTLIVEPAQELGLRLGFRPDVLDGEQAAATMRRLVTTLTGIVTTPDRPAGRLDLLDAGERHQVVEEWNDTRAGIRPGTVLDWFGRQAGQTPDAVAVVCGDEEVSYGELNARVNRLARVLAGRGV</sequence>
<protein>
    <submittedName>
        <fullName evidence="2">Condensation domain-containing protein</fullName>
    </submittedName>
</protein>
<comment type="caution">
    <text evidence="2">The sequence shown here is derived from an EMBL/GenBank/DDBJ whole genome shotgun (WGS) entry which is preliminary data.</text>
</comment>
<evidence type="ECO:0000259" key="1">
    <source>
        <dbReference type="Pfam" id="PF00668"/>
    </source>
</evidence>
<dbReference type="SUPFAM" id="SSF56801">
    <property type="entry name" value="Acetyl-CoA synthetase-like"/>
    <property type="match status" value="1"/>
</dbReference>
<organism evidence="2 3">
    <name type="scientific">Streptomyces chlorus</name>
    <dbReference type="NCBI Taxonomy" id="887452"/>
    <lineage>
        <taxon>Bacteria</taxon>
        <taxon>Bacillati</taxon>
        <taxon>Actinomycetota</taxon>
        <taxon>Actinomycetes</taxon>
        <taxon>Kitasatosporales</taxon>
        <taxon>Streptomycetaceae</taxon>
        <taxon>Streptomyces</taxon>
    </lineage>
</organism>
<feature type="domain" description="Condensation" evidence="1">
    <location>
        <begin position="9"/>
        <end position="447"/>
    </location>
</feature>
<dbReference type="InterPro" id="IPR001242">
    <property type="entry name" value="Condensation_dom"/>
</dbReference>
<dbReference type="PANTHER" id="PTHR45527">
    <property type="entry name" value="NONRIBOSOMAL PEPTIDE SYNTHETASE"/>
    <property type="match status" value="1"/>
</dbReference>
<dbReference type="PANTHER" id="PTHR45527:SF1">
    <property type="entry name" value="FATTY ACID SYNTHASE"/>
    <property type="match status" value="1"/>
</dbReference>
<dbReference type="CDD" id="cd19543">
    <property type="entry name" value="DCL_NRPS"/>
    <property type="match status" value="1"/>
</dbReference>